<evidence type="ECO:0000313" key="2">
    <source>
        <dbReference type="Proteomes" id="UP000320244"/>
    </source>
</evidence>
<protein>
    <submittedName>
        <fullName evidence="1">Uncharacterized protein</fullName>
    </submittedName>
</protein>
<dbReference type="Proteomes" id="UP000320244">
    <property type="component" value="Unassembled WGS sequence"/>
</dbReference>
<organism evidence="1 2">
    <name type="scientific">Leekyejoonella antrihumi</name>
    <dbReference type="NCBI Taxonomy" id="1660198"/>
    <lineage>
        <taxon>Bacteria</taxon>
        <taxon>Bacillati</taxon>
        <taxon>Actinomycetota</taxon>
        <taxon>Actinomycetes</taxon>
        <taxon>Micrococcales</taxon>
        <taxon>Dermacoccaceae</taxon>
        <taxon>Leekyejoonella</taxon>
    </lineage>
</organism>
<dbReference type="EMBL" id="VCQV01000069">
    <property type="protein sequence ID" value="TWP32542.1"/>
    <property type="molecule type" value="Genomic_DNA"/>
</dbReference>
<evidence type="ECO:0000313" key="1">
    <source>
        <dbReference type="EMBL" id="TWP32542.1"/>
    </source>
</evidence>
<comment type="caution">
    <text evidence="1">The sequence shown here is derived from an EMBL/GenBank/DDBJ whole genome shotgun (WGS) entry which is preliminary data.</text>
</comment>
<dbReference type="AlphaFoldDB" id="A0A563DRH8"/>
<sequence length="60" mass="6445">MGSFQENWLSLNQTKDESVAIDGTCLDVADTPVNDAFFSRPVVSKGEKSAFPQARIVAVG</sequence>
<gene>
    <name evidence="1" type="ORF">FGL98_23970</name>
</gene>
<proteinExistence type="predicted"/>
<dbReference type="OrthoDB" id="477305at2"/>
<name>A0A563DRH8_9MICO</name>
<reference evidence="1 2" key="1">
    <citation type="submission" date="2019-05" db="EMBL/GenBank/DDBJ databases">
        <authorList>
            <person name="Lee S.D."/>
        </authorList>
    </citation>
    <scope>NUCLEOTIDE SEQUENCE [LARGE SCALE GENOMIC DNA]</scope>
    <source>
        <strain evidence="1 2">C5-26</strain>
    </source>
</reference>
<accession>A0A563DRH8</accession>
<keyword evidence="2" id="KW-1185">Reference proteome</keyword>
<reference evidence="1 2" key="2">
    <citation type="submission" date="2019-08" db="EMBL/GenBank/DDBJ databases">
        <title>Jejuicoccus antrihumi gen. nov., sp. nov., a new member of the family Dermacoccaceae isolated from a cave.</title>
        <authorList>
            <person name="Schumann P."/>
            <person name="Kim I.S."/>
        </authorList>
    </citation>
    <scope>NUCLEOTIDE SEQUENCE [LARGE SCALE GENOMIC DNA]</scope>
    <source>
        <strain evidence="1 2">C5-26</strain>
    </source>
</reference>